<name>A0A7X8XZB4_9BACT</name>
<reference evidence="1 2" key="1">
    <citation type="submission" date="2020-04" db="EMBL/GenBank/DDBJ databases">
        <title>Flammeovirga sp. SR4, a novel species isolated from seawater.</title>
        <authorList>
            <person name="Wang X."/>
        </authorList>
    </citation>
    <scope>NUCLEOTIDE SEQUENCE [LARGE SCALE GENOMIC DNA]</scope>
    <source>
        <strain evidence="1 2">SR4</strain>
    </source>
</reference>
<accession>A0A7X8XZB4</accession>
<comment type="caution">
    <text evidence="1">The sequence shown here is derived from an EMBL/GenBank/DDBJ whole genome shotgun (WGS) entry which is preliminary data.</text>
</comment>
<evidence type="ECO:0000313" key="2">
    <source>
        <dbReference type="Proteomes" id="UP000585050"/>
    </source>
</evidence>
<keyword evidence="2" id="KW-1185">Reference proteome</keyword>
<evidence type="ECO:0000313" key="1">
    <source>
        <dbReference type="EMBL" id="NLR94893.1"/>
    </source>
</evidence>
<dbReference type="RefSeq" id="WP_168885603.1">
    <property type="nucleotide sequence ID" value="NZ_JABAIL010000016.1"/>
</dbReference>
<organism evidence="1 2">
    <name type="scientific">Flammeovirga agarivorans</name>
    <dbReference type="NCBI Taxonomy" id="2726742"/>
    <lineage>
        <taxon>Bacteria</taxon>
        <taxon>Pseudomonadati</taxon>
        <taxon>Bacteroidota</taxon>
        <taxon>Cytophagia</taxon>
        <taxon>Cytophagales</taxon>
        <taxon>Flammeovirgaceae</taxon>
        <taxon>Flammeovirga</taxon>
    </lineage>
</organism>
<dbReference type="Proteomes" id="UP000585050">
    <property type="component" value="Unassembled WGS sequence"/>
</dbReference>
<gene>
    <name evidence="1" type="ORF">HGP29_27050</name>
</gene>
<dbReference type="AlphaFoldDB" id="A0A7X8XZB4"/>
<sequence>MNKIVRLYVYESDLLDSEYIRTELEEGVLLRIKESKRPSTAFAYDLVMLQYEHRRYDVCATKQEDGDRLLSFEISNHGIRSNKMKTSDILQFTKNYSHAN</sequence>
<dbReference type="EMBL" id="JABAIL010000016">
    <property type="protein sequence ID" value="NLR94893.1"/>
    <property type="molecule type" value="Genomic_DNA"/>
</dbReference>
<proteinExistence type="predicted"/>
<protein>
    <submittedName>
        <fullName evidence="1">Uncharacterized protein</fullName>
    </submittedName>
</protein>